<dbReference type="GO" id="GO:0055085">
    <property type="term" value="P:transmembrane transport"/>
    <property type="evidence" value="ECO:0007669"/>
    <property type="project" value="InterPro"/>
</dbReference>
<dbReference type="GO" id="GO:0010043">
    <property type="term" value="P:response to zinc ion"/>
    <property type="evidence" value="ECO:0007669"/>
    <property type="project" value="TreeGrafter"/>
</dbReference>
<dbReference type="Gene3D" id="1.10.3470.10">
    <property type="entry name" value="ABC transporter involved in vitamin B12 uptake, BtuC"/>
    <property type="match status" value="1"/>
</dbReference>
<dbReference type="GO" id="GO:0043190">
    <property type="term" value="C:ATP-binding cassette (ABC) transporter complex"/>
    <property type="evidence" value="ECO:0007669"/>
    <property type="project" value="InterPro"/>
</dbReference>
<keyword evidence="7 9" id="KW-0472">Membrane</keyword>
<evidence type="ECO:0000256" key="1">
    <source>
        <dbReference type="ARBA" id="ARBA00004651"/>
    </source>
</evidence>
<evidence type="ECO:0000259" key="10">
    <source>
        <dbReference type="Pfam" id="PF02742"/>
    </source>
</evidence>
<evidence type="ECO:0000256" key="8">
    <source>
        <dbReference type="RuleBase" id="RU003943"/>
    </source>
</evidence>
<evidence type="ECO:0000313" key="11">
    <source>
        <dbReference type="EMBL" id="TWT89988.1"/>
    </source>
</evidence>
<dbReference type="AlphaFoldDB" id="A0A5C5ZSE1"/>
<evidence type="ECO:0000256" key="4">
    <source>
        <dbReference type="ARBA" id="ARBA00022475"/>
    </source>
</evidence>
<comment type="subcellular location">
    <subcellularLocation>
        <location evidence="1 8">Cell membrane</location>
        <topology evidence="1 8">Multi-pass membrane protein</topology>
    </subcellularLocation>
</comment>
<evidence type="ECO:0000313" key="12">
    <source>
        <dbReference type="Proteomes" id="UP000315440"/>
    </source>
</evidence>
<keyword evidence="4" id="KW-1003">Cell membrane</keyword>
<sequence>MLEDLYITAPTRAVMVAAVTNVSCALVGVFLVLRRMSLMGDAISHAVLPGLVIAFLLSGSTGATPMLLGAAGAGLATTFLTQTLNRTGKVAADASLGVVYTTLFALGVVLVKRFLGQIHFDTACVYQGSLLKAALDTTPIAGIEIPQALIAATIVLALVVVVFLLLWKELTVSSFDPALSSTMGYSADLMHYLLMLLVAFTSVVSFQSIGAILVVAMLIAPAAAAHLLVDRLAPMALISAAIALMVSVAGYALASHWDVSPAGTMAALAGAAYFAAAIGSPRHGALAKLAANARLALRIRRDDLLAALYRGEETDGNAPMPRQEALHWADDGLYARWVLRRLKRWGQVSESSQGLKLTKAGRHAAAQLVRQHRLWEAYLVEHAGLQEDHVHDPAHVVEHYTGAELEAFLEQELSDAVRDPHGKEIPGREN</sequence>
<proteinExistence type="inferred from homology"/>
<feature type="transmembrane region" description="Helical" evidence="9">
    <location>
        <begin position="148"/>
        <end position="167"/>
    </location>
</feature>
<keyword evidence="5 8" id="KW-0812">Transmembrane</keyword>
<keyword evidence="3 8" id="KW-0813">Transport</keyword>
<dbReference type="SUPFAM" id="SSF47979">
    <property type="entry name" value="Iron-dependent repressor protein, dimerization domain"/>
    <property type="match status" value="1"/>
</dbReference>
<dbReference type="InterPro" id="IPR022689">
    <property type="entry name" value="Iron_dep_repressor"/>
</dbReference>
<dbReference type="InterPro" id="IPR037294">
    <property type="entry name" value="ABC_BtuC-like"/>
</dbReference>
<dbReference type="Gene3D" id="1.10.10.10">
    <property type="entry name" value="Winged helix-like DNA-binding domain superfamily/Winged helix DNA-binding domain"/>
    <property type="match status" value="1"/>
</dbReference>
<feature type="transmembrane region" description="Helical" evidence="9">
    <location>
        <begin position="192"/>
        <end position="220"/>
    </location>
</feature>
<dbReference type="OrthoDB" id="9788905at2"/>
<dbReference type="CDD" id="cd06550">
    <property type="entry name" value="TM_ABC_iron-siderophores_like"/>
    <property type="match status" value="1"/>
</dbReference>
<feature type="transmembrane region" description="Helical" evidence="9">
    <location>
        <begin position="232"/>
        <end position="253"/>
    </location>
</feature>
<feature type="transmembrane region" description="Helical" evidence="9">
    <location>
        <begin position="259"/>
        <end position="279"/>
    </location>
</feature>
<dbReference type="Pfam" id="PF00950">
    <property type="entry name" value="ABC-3"/>
    <property type="match status" value="1"/>
</dbReference>
<dbReference type="Proteomes" id="UP000315440">
    <property type="component" value="Unassembled WGS sequence"/>
</dbReference>
<keyword evidence="12" id="KW-1185">Reference proteome</keyword>
<dbReference type="InterPro" id="IPR036388">
    <property type="entry name" value="WH-like_DNA-bd_sf"/>
</dbReference>
<evidence type="ECO:0000256" key="3">
    <source>
        <dbReference type="ARBA" id="ARBA00022448"/>
    </source>
</evidence>
<feature type="transmembrane region" description="Helical" evidence="9">
    <location>
        <begin position="45"/>
        <end position="70"/>
    </location>
</feature>
<feature type="domain" description="Iron dependent repressor metal binding and dimerisation" evidence="10">
    <location>
        <begin position="358"/>
        <end position="426"/>
    </location>
</feature>
<feature type="transmembrane region" description="Helical" evidence="9">
    <location>
        <begin position="90"/>
        <end position="111"/>
    </location>
</feature>
<feature type="transmembrane region" description="Helical" evidence="9">
    <location>
        <begin position="12"/>
        <end position="33"/>
    </location>
</feature>
<dbReference type="SMART" id="SM00529">
    <property type="entry name" value="HTH_DTXR"/>
    <property type="match status" value="1"/>
</dbReference>
<protein>
    <submittedName>
        <fullName evidence="11">Manganese transport system membrane protein MntB</fullName>
    </submittedName>
</protein>
<dbReference type="InterPro" id="IPR001626">
    <property type="entry name" value="ABC_TroCD"/>
</dbReference>
<evidence type="ECO:0000256" key="2">
    <source>
        <dbReference type="ARBA" id="ARBA00008034"/>
    </source>
</evidence>
<evidence type="ECO:0000256" key="6">
    <source>
        <dbReference type="ARBA" id="ARBA00022989"/>
    </source>
</evidence>
<reference evidence="11 12" key="1">
    <citation type="submission" date="2019-02" db="EMBL/GenBank/DDBJ databases">
        <title>Deep-cultivation of Planctomycetes and their phenomic and genomic characterization uncovers novel biology.</title>
        <authorList>
            <person name="Wiegand S."/>
            <person name="Jogler M."/>
            <person name="Boedeker C."/>
            <person name="Pinto D."/>
            <person name="Vollmers J."/>
            <person name="Rivas-Marin E."/>
            <person name="Kohn T."/>
            <person name="Peeters S.H."/>
            <person name="Heuer A."/>
            <person name="Rast P."/>
            <person name="Oberbeckmann S."/>
            <person name="Bunk B."/>
            <person name="Jeske O."/>
            <person name="Meyerdierks A."/>
            <person name="Storesund J.E."/>
            <person name="Kallscheuer N."/>
            <person name="Luecker S."/>
            <person name="Lage O.M."/>
            <person name="Pohl T."/>
            <person name="Merkel B.J."/>
            <person name="Hornburger P."/>
            <person name="Mueller R.-W."/>
            <person name="Bruemmer F."/>
            <person name="Labrenz M."/>
            <person name="Spormann A.M."/>
            <person name="Op Den Camp H."/>
            <person name="Overmann J."/>
            <person name="Amann R."/>
            <person name="Jetten M.S.M."/>
            <person name="Mascher T."/>
            <person name="Medema M.H."/>
            <person name="Devos D.P."/>
            <person name="Kaster A.-K."/>
            <person name="Ovreas L."/>
            <person name="Rohde M."/>
            <person name="Galperin M.Y."/>
            <person name="Jogler C."/>
        </authorList>
    </citation>
    <scope>NUCLEOTIDE SEQUENCE [LARGE SCALE GENOMIC DNA]</scope>
    <source>
        <strain evidence="11 12">Mal64</strain>
    </source>
</reference>
<keyword evidence="6 9" id="KW-1133">Transmembrane helix</keyword>
<evidence type="ECO:0000256" key="5">
    <source>
        <dbReference type="ARBA" id="ARBA00022692"/>
    </source>
</evidence>
<evidence type="ECO:0000256" key="9">
    <source>
        <dbReference type="SAM" id="Phobius"/>
    </source>
</evidence>
<dbReference type="GO" id="GO:0046914">
    <property type="term" value="F:transition metal ion binding"/>
    <property type="evidence" value="ECO:0007669"/>
    <property type="project" value="InterPro"/>
</dbReference>
<dbReference type="InterPro" id="IPR001367">
    <property type="entry name" value="Fe_dep_repressor"/>
</dbReference>
<evidence type="ECO:0000256" key="7">
    <source>
        <dbReference type="ARBA" id="ARBA00023136"/>
    </source>
</evidence>
<dbReference type="GO" id="GO:0003700">
    <property type="term" value="F:DNA-binding transcription factor activity"/>
    <property type="evidence" value="ECO:0007669"/>
    <property type="project" value="InterPro"/>
</dbReference>
<dbReference type="Pfam" id="PF02742">
    <property type="entry name" value="Fe_dep_repr_C"/>
    <property type="match status" value="1"/>
</dbReference>
<dbReference type="InterPro" id="IPR036421">
    <property type="entry name" value="Fe_dep_repressor_sf"/>
</dbReference>
<comment type="similarity">
    <text evidence="2 8">Belongs to the ABC-3 integral membrane protein family.</text>
</comment>
<accession>A0A5C5ZSE1</accession>
<dbReference type="RefSeq" id="WP_146396195.1">
    <property type="nucleotide sequence ID" value="NZ_SJPQ01000001.1"/>
</dbReference>
<name>A0A5C5ZSE1_9BACT</name>
<dbReference type="GO" id="GO:0046983">
    <property type="term" value="F:protein dimerization activity"/>
    <property type="evidence" value="ECO:0007669"/>
    <property type="project" value="InterPro"/>
</dbReference>
<dbReference type="PANTHER" id="PTHR30477">
    <property type="entry name" value="ABC-TRANSPORTER METAL-BINDING PROTEIN"/>
    <property type="match status" value="1"/>
</dbReference>
<gene>
    <name evidence="11" type="primary">mntB_2</name>
    <name evidence="11" type="ORF">Mal64_03700</name>
</gene>
<dbReference type="EMBL" id="SJPQ01000001">
    <property type="protein sequence ID" value="TWT89988.1"/>
    <property type="molecule type" value="Genomic_DNA"/>
</dbReference>
<organism evidence="11 12">
    <name type="scientific">Pseudobythopirellula maris</name>
    <dbReference type="NCBI Taxonomy" id="2527991"/>
    <lineage>
        <taxon>Bacteria</taxon>
        <taxon>Pseudomonadati</taxon>
        <taxon>Planctomycetota</taxon>
        <taxon>Planctomycetia</taxon>
        <taxon>Pirellulales</taxon>
        <taxon>Lacipirellulaceae</taxon>
        <taxon>Pseudobythopirellula</taxon>
    </lineage>
</organism>
<dbReference type="PANTHER" id="PTHR30477:SF8">
    <property type="entry name" value="METAL TRANSPORT SYSTEM MEMBRANE PROTEIN CT_070-RELATED"/>
    <property type="match status" value="1"/>
</dbReference>
<comment type="caution">
    <text evidence="11">The sequence shown here is derived from an EMBL/GenBank/DDBJ whole genome shotgun (WGS) entry which is preliminary data.</text>
</comment>
<dbReference type="SUPFAM" id="SSF81345">
    <property type="entry name" value="ABC transporter involved in vitamin B12 uptake, BtuC"/>
    <property type="match status" value="1"/>
</dbReference>